<protein>
    <submittedName>
        <fullName evidence="1">Uncharacterized protein</fullName>
    </submittedName>
</protein>
<keyword evidence="2" id="KW-1185">Reference proteome</keyword>
<evidence type="ECO:0000313" key="1">
    <source>
        <dbReference type="EMBL" id="KAI9559460.1"/>
    </source>
</evidence>
<accession>A0AAD5LCL8</accession>
<gene>
    <name evidence="1" type="ORF">GHT06_013450</name>
</gene>
<dbReference type="Proteomes" id="UP000820818">
    <property type="component" value="Linkage Group LG4"/>
</dbReference>
<sequence>MSPLLDASKRGIYLTEQSFEGLKAFARQWSAKHETLENKNSNGVTYLPIYQLVARLSTLHRPGLNKVTIAVFYNFTSFTVKPKNLTAILSDFEKTNVMLKDVSFVSYGNVAKGKGGTVFAPFVVAGDEMSRVIQERQLSDWIKSMKWSR</sequence>
<organism evidence="1 2">
    <name type="scientific">Daphnia sinensis</name>
    <dbReference type="NCBI Taxonomy" id="1820382"/>
    <lineage>
        <taxon>Eukaryota</taxon>
        <taxon>Metazoa</taxon>
        <taxon>Ecdysozoa</taxon>
        <taxon>Arthropoda</taxon>
        <taxon>Crustacea</taxon>
        <taxon>Branchiopoda</taxon>
        <taxon>Diplostraca</taxon>
        <taxon>Cladocera</taxon>
        <taxon>Anomopoda</taxon>
        <taxon>Daphniidae</taxon>
        <taxon>Daphnia</taxon>
        <taxon>Daphnia similis group</taxon>
    </lineage>
</organism>
<dbReference type="AlphaFoldDB" id="A0AAD5LCL8"/>
<comment type="caution">
    <text evidence="1">The sequence shown here is derived from an EMBL/GenBank/DDBJ whole genome shotgun (WGS) entry which is preliminary data.</text>
</comment>
<proteinExistence type="predicted"/>
<evidence type="ECO:0000313" key="2">
    <source>
        <dbReference type="Proteomes" id="UP000820818"/>
    </source>
</evidence>
<reference evidence="1 2" key="1">
    <citation type="submission" date="2022-05" db="EMBL/GenBank/DDBJ databases">
        <title>A multi-omics perspective on studying reproductive biology in Daphnia sinensis.</title>
        <authorList>
            <person name="Jia J."/>
        </authorList>
    </citation>
    <scope>NUCLEOTIDE SEQUENCE [LARGE SCALE GENOMIC DNA]</scope>
    <source>
        <strain evidence="1 2">WSL</strain>
    </source>
</reference>
<name>A0AAD5LCL8_9CRUS</name>
<dbReference type="EMBL" id="WJBH02000004">
    <property type="protein sequence ID" value="KAI9559460.1"/>
    <property type="molecule type" value="Genomic_DNA"/>
</dbReference>